<evidence type="ECO:0000256" key="1">
    <source>
        <dbReference type="SAM" id="MobiDB-lite"/>
    </source>
</evidence>
<keyword evidence="3" id="KW-1185">Reference proteome</keyword>
<gene>
    <name evidence="2" type="ORF">ADK38_45555</name>
</gene>
<feature type="compositionally biased region" description="Basic and acidic residues" evidence="1">
    <location>
        <begin position="76"/>
        <end position="89"/>
    </location>
</feature>
<name>A0ABR5IRU2_9ACTN</name>
<feature type="region of interest" description="Disordered" evidence="1">
    <location>
        <begin position="76"/>
        <end position="104"/>
    </location>
</feature>
<dbReference type="EMBL" id="LGUT01004501">
    <property type="protein sequence ID" value="KOG48037.1"/>
    <property type="molecule type" value="Genomic_DNA"/>
</dbReference>
<comment type="caution">
    <text evidence="2">The sequence shown here is derived from an EMBL/GenBank/DDBJ whole genome shotgun (WGS) entry which is preliminary data.</text>
</comment>
<evidence type="ECO:0000313" key="2">
    <source>
        <dbReference type="EMBL" id="KOG48037.1"/>
    </source>
</evidence>
<evidence type="ECO:0000313" key="3">
    <source>
        <dbReference type="Proteomes" id="UP000037020"/>
    </source>
</evidence>
<protein>
    <submittedName>
        <fullName evidence="2">Membrane protein</fullName>
    </submittedName>
</protein>
<reference evidence="2 3" key="1">
    <citation type="submission" date="2015-07" db="EMBL/GenBank/DDBJ databases">
        <authorList>
            <person name="Ju K.-S."/>
            <person name="Doroghazi J.R."/>
            <person name="Metcalf W.W."/>
        </authorList>
    </citation>
    <scope>NUCLEOTIDE SEQUENCE [LARGE SCALE GENOMIC DNA]</scope>
    <source>
        <strain evidence="2 3">NRRL B-3589</strain>
    </source>
</reference>
<organism evidence="2 3">
    <name type="scientific">Streptomyces varsoviensis</name>
    <dbReference type="NCBI Taxonomy" id="67373"/>
    <lineage>
        <taxon>Bacteria</taxon>
        <taxon>Bacillati</taxon>
        <taxon>Actinomycetota</taxon>
        <taxon>Actinomycetes</taxon>
        <taxon>Kitasatosporales</taxon>
        <taxon>Streptomycetaceae</taxon>
        <taxon>Streptomyces</taxon>
    </lineage>
</organism>
<proteinExistence type="predicted"/>
<feature type="non-terminal residue" evidence="2">
    <location>
        <position position="1"/>
    </location>
</feature>
<dbReference type="Proteomes" id="UP000037020">
    <property type="component" value="Unassembled WGS sequence"/>
</dbReference>
<sequence length="104" mass="10971">GGLLPLAGGRLAVAPLMSLSRTVFAGVMISLTLQLVRSGVAGQVLHVDELLLNSAGVAVAHLAVVPLVRARLRRRYEGPRPRPLRREDGPQSAAPTIPRVKTAP</sequence>
<accession>A0ABR5IRU2</accession>